<evidence type="ECO:0000313" key="2">
    <source>
        <dbReference type="EMBL" id="AKK07495.1"/>
    </source>
</evidence>
<dbReference type="EMBL" id="CP011545">
    <property type="protein sequence ID" value="AKK07495.1"/>
    <property type="molecule type" value="Genomic_DNA"/>
</dbReference>
<dbReference type="SUPFAM" id="SSF50891">
    <property type="entry name" value="Cyclophilin-like"/>
    <property type="match status" value="1"/>
</dbReference>
<dbReference type="AlphaFoldDB" id="A0A0G3H408"/>
<reference evidence="2 3" key="1">
    <citation type="journal article" date="2015" name="Genome Announc.">
        <title>Complete Genome Sequence of the Type Strain Corynebacterium testudinoris DSM 44614, Recovered from Necrotic Lesions in the Mouth of a Tortoise.</title>
        <authorList>
            <person name="Ruckert C."/>
            <person name="Kriete M."/>
            <person name="Jaenicke S."/>
            <person name="Winkler A."/>
            <person name="Tauch A."/>
        </authorList>
    </citation>
    <scope>NUCLEOTIDE SEQUENCE [LARGE SCALE GENOMIC DNA]</scope>
    <source>
        <strain evidence="2 3">DSM 44614</strain>
    </source>
</reference>
<organism evidence="2 3">
    <name type="scientific">Corynebacterium testudinoris</name>
    <dbReference type="NCBI Taxonomy" id="136857"/>
    <lineage>
        <taxon>Bacteria</taxon>
        <taxon>Bacillati</taxon>
        <taxon>Actinomycetota</taxon>
        <taxon>Actinomycetes</taxon>
        <taxon>Mycobacteriales</taxon>
        <taxon>Corynebacteriaceae</taxon>
        <taxon>Corynebacterium</taxon>
    </lineage>
</organism>
<accession>A0A0G3H408</accession>
<keyword evidence="3" id="KW-1185">Reference proteome</keyword>
<sequence length="120" mass="12928">MHDTPIHLIIGDDIVGATVWDTPTGRDLLDRLPVTLTFADFGGQEKVARLDGGLTMEGMPSGDDPEVGDLGYYAPNGVVVLYTGEVGFWNGIARIGRMEGDLSVITEHHDDFTVTIERAG</sequence>
<protein>
    <recommendedName>
        <fullName evidence="1">Cyclophilin-like domain-containing protein</fullName>
    </recommendedName>
</protein>
<feature type="domain" description="Cyclophilin-like" evidence="1">
    <location>
        <begin position="9"/>
        <end position="117"/>
    </location>
</feature>
<proteinExistence type="predicted"/>
<dbReference type="InterPro" id="IPR041183">
    <property type="entry name" value="Cyclophilin-like"/>
</dbReference>
<name>A0A0G3H408_9CORY</name>
<dbReference type="InterPro" id="IPR029000">
    <property type="entry name" value="Cyclophilin-like_dom_sf"/>
</dbReference>
<dbReference type="PATRIC" id="fig|136857.5.peg.22"/>
<dbReference type="Pfam" id="PF18050">
    <property type="entry name" value="Cyclophil_like2"/>
    <property type="match status" value="1"/>
</dbReference>
<dbReference type="RefSeq" id="WP_052844249.1">
    <property type="nucleotide sequence ID" value="NZ_CP011545.1"/>
</dbReference>
<dbReference type="Gene3D" id="2.40.100.20">
    <property type="match status" value="1"/>
</dbReference>
<dbReference type="OrthoDB" id="5298378at2"/>
<dbReference type="Proteomes" id="UP000035540">
    <property type="component" value="Chromosome"/>
</dbReference>
<evidence type="ECO:0000313" key="3">
    <source>
        <dbReference type="Proteomes" id="UP000035540"/>
    </source>
</evidence>
<gene>
    <name evidence="2" type="ORF">CTEST_00120</name>
</gene>
<reference evidence="3" key="2">
    <citation type="submission" date="2015-05" db="EMBL/GenBank/DDBJ databases">
        <title>Complete genome sequence of Corynebacterium testudinoris DSM 44614, recovered from necrotic lesions in the mouth of a tortoise.</title>
        <authorList>
            <person name="Ruckert C."/>
            <person name="Albersmeier A."/>
            <person name="Winkler A."/>
            <person name="Tauch A."/>
        </authorList>
    </citation>
    <scope>NUCLEOTIDE SEQUENCE [LARGE SCALE GENOMIC DNA]</scope>
    <source>
        <strain evidence="3">DSM 44614</strain>
    </source>
</reference>
<dbReference type="KEGG" id="cted:CTEST_00120"/>
<evidence type="ECO:0000259" key="1">
    <source>
        <dbReference type="Pfam" id="PF18050"/>
    </source>
</evidence>